<evidence type="ECO:0000256" key="4">
    <source>
        <dbReference type="ARBA" id="ARBA00023242"/>
    </source>
</evidence>
<evidence type="ECO:0000256" key="2">
    <source>
        <dbReference type="ARBA" id="ARBA00023125"/>
    </source>
</evidence>
<feature type="DNA-binding region" description="Homeobox" evidence="5">
    <location>
        <begin position="75"/>
        <end position="134"/>
    </location>
</feature>
<dbReference type="InterPro" id="IPR017970">
    <property type="entry name" value="Homeobox_CS"/>
</dbReference>
<dbReference type="PANTHER" id="PTHR24333:SF5">
    <property type="entry name" value="VENT HOMEOBOX"/>
    <property type="match status" value="1"/>
</dbReference>
<evidence type="ECO:0000313" key="10">
    <source>
        <dbReference type="EMBL" id="SOQ59715.1"/>
    </source>
</evidence>
<evidence type="ECO:0000259" key="9">
    <source>
        <dbReference type="PROSITE" id="PS50071"/>
    </source>
</evidence>
<dbReference type="GO" id="GO:0000981">
    <property type="term" value="F:DNA-binding transcription factor activity, RNA polymerase II-specific"/>
    <property type="evidence" value="ECO:0007669"/>
    <property type="project" value="InterPro"/>
</dbReference>
<dbReference type="SUPFAM" id="SSF46689">
    <property type="entry name" value="Homeodomain-like"/>
    <property type="match status" value="2"/>
</dbReference>
<evidence type="ECO:0000256" key="5">
    <source>
        <dbReference type="PROSITE-ProRule" id="PRU00108"/>
    </source>
</evidence>
<dbReference type="Pfam" id="PF00046">
    <property type="entry name" value="Homeodomain"/>
    <property type="match status" value="2"/>
</dbReference>
<dbReference type="CDD" id="cd00086">
    <property type="entry name" value="homeodomain"/>
    <property type="match status" value="2"/>
</dbReference>
<feature type="chain" id="PRO_5013789588" evidence="8">
    <location>
        <begin position="22"/>
        <end position="693"/>
    </location>
</feature>
<dbReference type="InterPro" id="IPR050848">
    <property type="entry name" value="Homeobox_TF"/>
</dbReference>
<evidence type="ECO:0000256" key="7">
    <source>
        <dbReference type="SAM" id="MobiDB-lite"/>
    </source>
</evidence>
<reference evidence="10" key="1">
    <citation type="submission" date="2016-07" db="EMBL/GenBank/DDBJ databases">
        <authorList>
            <person name="Bretaudeau A."/>
        </authorList>
    </citation>
    <scope>NUCLEOTIDE SEQUENCE</scope>
    <source>
        <strain evidence="10">Rice</strain>
        <tissue evidence="10">Whole body</tissue>
    </source>
</reference>
<evidence type="ECO:0000256" key="3">
    <source>
        <dbReference type="ARBA" id="ARBA00023155"/>
    </source>
</evidence>
<keyword evidence="2 5" id="KW-0238">DNA-binding</keyword>
<organism evidence="10">
    <name type="scientific">Spodoptera frugiperda</name>
    <name type="common">Fall armyworm</name>
    <dbReference type="NCBI Taxonomy" id="7108"/>
    <lineage>
        <taxon>Eukaryota</taxon>
        <taxon>Metazoa</taxon>
        <taxon>Ecdysozoa</taxon>
        <taxon>Arthropoda</taxon>
        <taxon>Hexapoda</taxon>
        <taxon>Insecta</taxon>
        <taxon>Pterygota</taxon>
        <taxon>Neoptera</taxon>
        <taxon>Endopterygota</taxon>
        <taxon>Lepidoptera</taxon>
        <taxon>Glossata</taxon>
        <taxon>Ditrysia</taxon>
        <taxon>Noctuoidea</taxon>
        <taxon>Noctuidae</taxon>
        <taxon>Amphipyrinae</taxon>
        <taxon>Spodoptera</taxon>
    </lineage>
</organism>
<keyword evidence="3 5" id="KW-0371">Homeobox</keyword>
<feature type="domain" description="Homeobox" evidence="9">
    <location>
        <begin position="73"/>
        <end position="133"/>
    </location>
</feature>
<dbReference type="GO" id="GO:0005634">
    <property type="term" value="C:nucleus"/>
    <property type="evidence" value="ECO:0007669"/>
    <property type="project" value="UniProtKB-SubCell"/>
</dbReference>
<feature type="DNA-binding region" description="Homeobox" evidence="5">
    <location>
        <begin position="560"/>
        <end position="619"/>
    </location>
</feature>
<dbReference type="EMBL" id="ODYU01013056">
    <property type="protein sequence ID" value="SOQ59715.1"/>
    <property type="molecule type" value="Genomic_DNA"/>
</dbReference>
<accession>A0A2H1X330</accession>
<dbReference type="GO" id="GO:0003677">
    <property type="term" value="F:DNA binding"/>
    <property type="evidence" value="ECO:0007669"/>
    <property type="project" value="UniProtKB-UniRule"/>
</dbReference>
<dbReference type="AlphaFoldDB" id="A0A2H1X330"/>
<dbReference type="PANTHER" id="PTHR24333">
    <property type="entry name" value="HOMEO BOX HB9 LIKE A-RELATED"/>
    <property type="match status" value="1"/>
</dbReference>
<gene>
    <name evidence="10" type="ORF">SFRICE_039178</name>
</gene>
<dbReference type="InterPro" id="IPR001356">
    <property type="entry name" value="HD"/>
</dbReference>
<dbReference type="Gene3D" id="1.10.10.60">
    <property type="entry name" value="Homeodomain-like"/>
    <property type="match status" value="2"/>
</dbReference>
<protein>
    <submittedName>
        <fullName evidence="10">SFRICE_039178</fullName>
    </submittedName>
</protein>
<dbReference type="InterPro" id="IPR009057">
    <property type="entry name" value="Homeodomain-like_sf"/>
</dbReference>
<feature type="compositionally biased region" description="Polar residues" evidence="7">
    <location>
        <begin position="621"/>
        <end position="632"/>
    </location>
</feature>
<evidence type="ECO:0000256" key="6">
    <source>
        <dbReference type="RuleBase" id="RU000682"/>
    </source>
</evidence>
<dbReference type="PROSITE" id="PS50071">
    <property type="entry name" value="HOMEOBOX_2"/>
    <property type="match status" value="2"/>
</dbReference>
<keyword evidence="4 5" id="KW-0539">Nucleus</keyword>
<comment type="subcellular location">
    <subcellularLocation>
        <location evidence="1 5 6">Nucleus</location>
    </subcellularLocation>
</comment>
<feature type="domain" description="Homeobox" evidence="9">
    <location>
        <begin position="558"/>
        <end position="618"/>
    </location>
</feature>
<dbReference type="PROSITE" id="PS00027">
    <property type="entry name" value="HOMEOBOX_1"/>
    <property type="match status" value="2"/>
</dbReference>
<proteinExistence type="predicted"/>
<name>A0A2H1X330_SPOFR</name>
<sequence length="693" mass="79415">MYCVTVSVLLKLYVLFPQFSGYGLPQHATAPVSVAGNQVQLQPGQPHNCLLDYQTWRSTQPTQTVQRPIPVPRKPKRVRTGFTTQQLIVLEKEYARVPYLPRLQRQELSETLQLTERSVKIWFQNRRMKEKREKVDGSEDIQELLVPCPDEVQTYPAATPPIRQNIILEQRQHPVSTYGCTNQQHSSVHYKHPVAPTIQMQSSQNLQIEQHKCAPRGNGVTQPIVRPVSYHGTNGLNSSPQGIVQDLQFHKQQHSSLLYRHPATAQLQSSQNFIPDYQFYSWTNGATQKYYLPMVSKETITSKSSHNNLQNLQHDMQQHSDVQNRNPAVGVATHMESSQNLISEPYHPSVKIQNDTRSELCSVNSVKTVTLKVFEDFFEKNMLNKQDSGKQYVQLGTTNEQDSQNSISEQSPRMYGDPSPIVHQEFSEDSCTSRSSVEDIFQDLLLFEQQYSEIKQRRANQMQSLHNFIPKQCAPYYYMNTQHTISAPKKCHPFQTESRLPPPDLPTDLLDFQHWMPHQSTAVPVPVTAPNQHIWHNGQSAGWPAPAVRPQGLPAANKKPKRVRTAFTTDQLSALENEFKLAPFLNRTRRLQLADMLQLNEKTIKIWFQNRRMKEKKNRAESQSPSSDSTDNIEGPILHYPGVAPSYQEATMPTTQNLVHNNLNTPCSVLKPLFLRAIYRHNLTKKKCNLLRK</sequence>
<keyword evidence="8" id="KW-0732">Signal</keyword>
<evidence type="ECO:0000256" key="8">
    <source>
        <dbReference type="SAM" id="SignalP"/>
    </source>
</evidence>
<feature type="signal peptide" evidence="8">
    <location>
        <begin position="1"/>
        <end position="21"/>
    </location>
</feature>
<dbReference type="SMART" id="SM00389">
    <property type="entry name" value="HOX"/>
    <property type="match status" value="2"/>
</dbReference>
<feature type="region of interest" description="Disordered" evidence="7">
    <location>
        <begin position="615"/>
        <end position="635"/>
    </location>
</feature>
<evidence type="ECO:0000256" key="1">
    <source>
        <dbReference type="ARBA" id="ARBA00004123"/>
    </source>
</evidence>